<dbReference type="EMBL" id="ABVR01000041">
    <property type="protein sequence ID" value="EEG89675.1"/>
    <property type="molecule type" value="Genomic_DNA"/>
</dbReference>
<dbReference type="RefSeq" id="WP_008375409.1">
    <property type="nucleotide sequence ID" value="NZ_CP102277.1"/>
</dbReference>
<evidence type="ECO:0000313" key="3">
    <source>
        <dbReference type="Proteomes" id="UP000003793"/>
    </source>
</evidence>
<protein>
    <submittedName>
        <fullName evidence="2">Uncharacterized protein</fullName>
    </submittedName>
</protein>
<evidence type="ECO:0000256" key="1">
    <source>
        <dbReference type="SAM" id="Coils"/>
    </source>
</evidence>
<sequence>MKEICVKKIPCCGCPEMDTCTLEKSENLLKELFTRYGNYNKEMSDKTIRIYEQHPEKLHTEKDILHYFERARKDIEQLERAILQLKAYENALTERYNFIKTAPTKQKIKLYREKRWKDKVYYYILFYSVNLTDGHEELMQSIKYTGKERRKAIEDFEKLQKERTGVIFEKDIKRAKWER</sequence>
<reference evidence="2 3" key="2">
    <citation type="submission" date="2009-03" db="EMBL/GenBank/DDBJ databases">
        <title>Draft genome sequence of Coprococcus comes (ATCC 27758).</title>
        <authorList>
            <person name="Sudarsanam P."/>
            <person name="Ley R."/>
            <person name="Guruge J."/>
            <person name="Turnbaugh P.J."/>
            <person name="Mahowald M."/>
            <person name="Liep D."/>
            <person name="Gordon J."/>
        </authorList>
    </citation>
    <scope>NUCLEOTIDE SEQUENCE [LARGE SCALE GENOMIC DNA]</scope>
    <source>
        <strain evidence="2 3">ATCC 27758</strain>
    </source>
</reference>
<accession>C0BA33</accession>
<dbReference type="HOGENOM" id="CLU_1501053_0_0_9"/>
<dbReference type="AlphaFoldDB" id="C0BA33"/>
<keyword evidence="1" id="KW-0175">Coiled coil</keyword>
<dbReference type="Proteomes" id="UP000003793">
    <property type="component" value="Unassembled WGS sequence"/>
</dbReference>
<comment type="caution">
    <text evidence="2">The sequence shown here is derived from an EMBL/GenBank/DDBJ whole genome shotgun (WGS) entry which is preliminary data.</text>
</comment>
<dbReference type="GeneID" id="92825007"/>
<proteinExistence type="predicted"/>
<feature type="coiled-coil region" evidence="1">
    <location>
        <begin position="68"/>
        <end position="95"/>
    </location>
</feature>
<name>C0BA33_9FIRM</name>
<gene>
    <name evidence="2" type="ORF">COPCOM_02660</name>
</gene>
<reference evidence="2 3" key="1">
    <citation type="submission" date="2009-02" db="EMBL/GenBank/DDBJ databases">
        <authorList>
            <person name="Fulton L."/>
            <person name="Clifton S."/>
            <person name="Fulton B."/>
            <person name="Xu J."/>
            <person name="Minx P."/>
            <person name="Pepin K.H."/>
            <person name="Johnson M."/>
            <person name="Bhonagiri V."/>
            <person name="Nash W.E."/>
            <person name="Mardis E.R."/>
            <person name="Wilson R.K."/>
        </authorList>
    </citation>
    <scope>NUCLEOTIDE SEQUENCE [LARGE SCALE GENOMIC DNA]</scope>
    <source>
        <strain evidence="2 3">ATCC 27758</strain>
    </source>
</reference>
<evidence type="ECO:0000313" key="2">
    <source>
        <dbReference type="EMBL" id="EEG89675.1"/>
    </source>
</evidence>
<organism evidence="2 3">
    <name type="scientific">Coprococcus comes ATCC 27758</name>
    <dbReference type="NCBI Taxonomy" id="470146"/>
    <lineage>
        <taxon>Bacteria</taxon>
        <taxon>Bacillati</taxon>
        <taxon>Bacillota</taxon>
        <taxon>Clostridia</taxon>
        <taxon>Lachnospirales</taxon>
        <taxon>Lachnospiraceae</taxon>
        <taxon>Coprococcus</taxon>
    </lineage>
</organism>